<keyword evidence="3" id="KW-1185">Reference proteome</keyword>
<organism evidence="2 3">
    <name type="scientific">Dissostichus mawsoni</name>
    <name type="common">Antarctic cod</name>
    <dbReference type="NCBI Taxonomy" id="36200"/>
    <lineage>
        <taxon>Eukaryota</taxon>
        <taxon>Metazoa</taxon>
        <taxon>Chordata</taxon>
        <taxon>Craniata</taxon>
        <taxon>Vertebrata</taxon>
        <taxon>Euteleostomi</taxon>
        <taxon>Actinopterygii</taxon>
        <taxon>Neopterygii</taxon>
        <taxon>Teleostei</taxon>
        <taxon>Neoteleostei</taxon>
        <taxon>Acanthomorphata</taxon>
        <taxon>Eupercaria</taxon>
        <taxon>Perciformes</taxon>
        <taxon>Notothenioidei</taxon>
        <taxon>Nototheniidae</taxon>
        <taxon>Dissostichus</taxon>
    </lineage>
</organism>
<dbReference type="OrthoDB" id="6157510at2759"/>
<evidence type="ECO:0000313" key="3">
    <source>
        <dbReference type="Proteomes" id="UP000518266"/>
    </source>
</evidence>
<dbReference type="InterPro" id="IPR040350">
    <property type="entry name" value="TMEM272"/>
</dbReference>
<sequence>MNPSPDDQIRPRGAVMIASLGLTHLQRCPVEPILPIYLIVLGATTLLSLSMTYIMTNREGARVPTCAPSASPSCTSSVSAGSIWIYPIYPPNYTPGTAPYCHRVTYQFAFVITTIVWLATTLMFFFGCCFAVLTCCQIVISGGRLVPSRYSFYGATSDFQEPIVGDV</sequence>
<evidence type="ECO:0000256" key="1">
    <source>
        <dbReference type="SAM" id="Phobius"/>
    </source>
</evidence>
<dbReference type="PANTHER" id="PTHR33444">
    <property type="entry name" value="SI:DKEY-19B23.12-RELATED"/>
    <property type="match status" value="1"/>
</dbReference>
<comment type="caution">
    <text evidence="2">The sequence shown here is derived from an EMBL/GenBank/DDBJ whole genome shotgun (WGS) entry which is preliminary data.</text>
</comment>
<dbReference type="EMBL" id="JAAKFY010000026">
    <property type="protein sequence ID" value="KAF3833990.1"/>
    <property type="molecule type" value="Genomic_DNA"/>
</dbReference>
<feature type="transmembrane region" description="Helical" evidence="1">
    <location>
        <begin position="34"/>
        <end position="54"/>
    </location>
</feature>
<dbReference type="PANTHER" id="PTHR33444:SF2">
    <property type="entry name" value="MARVEL DOMAIN-CONTAINING PROTEIN"/>
    <property type="match status" value="1"/>
</dbReference>
<gene>
    <name evidence="2" type="ORF">F7725_025194</name>
</gene>
<accession>A0A7J5XAG0</accession>
<keyword evidence="1" id="KW-0472">Membrane</keyword>
<keyword evidence="1" id="KW-1133">Transmembrane helix</keyword>
<dbReference type="AlphaFoldDB" id="A0A7J5XAG0"/>
<name>A0A7J5XAG0_DISMA</name>
<dbReference type="Proteomes" id="UP000518266">
    <property type="component" value="Unassembled WGS sequence"/>
</dbReference>
<protein>
    <submittedName>
        <fullName evidence="2">Uncharacterized protein</fullName>
    </submittedName>
</protein>
<evidence type="ECO:0000313" key="2">
    <source>
        <dbReference type="EMBL" id="KAF3833990.1"/>
    </source>
</evidence>
<keyword evidence="1" id="KW-0812">Transmembrane</keyword>
<feature type="transmembrane region" description="Helical" evidence="1">
    <location>
        <begin position="109"/>
        <end position="140"/>
    </location>
</feature>
<reference evidence="2 3" key="1">
    <citation type="submission" date="2020-03" db="EMBL/GenBank/DDBJ databases">
        <title>Dissostichus mawsoni Genome sequencing and assembly.</title>
        <authorList>
            <person name="Park H."/>
        </authorList>
    </citation>
    <scope>NUCLEOTIDE SEQUENCE [LARGE SCALE GENOMIC DNA]</scope>
    <source>
        <strain evidence="2">DM0001</strain>
        <tissue evidence="2">Muscle</tissue>
    </source>
</reference>
<proteinExistence type="predicted"/>